<gene>
    <name evidence="1" type="ORF">WL29_21505</name>
</gene>
<reference evidence="1 2" key="1">
    <citation type="submission" date="2015-11" db="EMBL/GenBank/DDBJ databases">
        <title>Expanding the genomic diversity of Burkholderia species for the development of highly accurate diagnostics.</title>
        <authorList>
            <person name="Sahl J."/>
            <person name="Keim P."/>
            <person name="Wagner D."/>
        </authorList>
    </citation>
    <scope>NUCLEOTIDE SEQUENCE [LARGE SCALE GENOMIC DNA]</scope>
    <source>
        <strain evidence="1 2">MSMB2087WGS</strain>
    </source>
</reference>
<proteinExistence type="predicted"/>
<comment type="caution">
    <text evidence="1">The sequence shown here is derived from an EMBL/GenBank/DDBJ whole genome shotgun (WGS) entry which is preliminary data.</text>
</comment>
<protein>
    <submittedName>
        <fullName evidence="1">Uncharacterized protein</fullName>
    </submittedName>
</protein>
<name>A0A106QBQ8_9BURK</name>
<dbReference type="AlphaFoldDB" id="A0A106QBQ8"/>
<sequence>MNQGGPIPLCSDIADTLRTHIMQAIVEENGNVSFILEGDDAEMLDRFEGQAQRNLDHEVLFNMLDHFGFLGNAKYLPILPEHIGALTDAPMFTDELEVSDAGEHEVKGAVWYYPDYQVKLFSQVLQTEGKVTFRKVIH</sequence>
<dbReference type="EMBL" id="LPHD01000049">
    <property type="protein sequence ID" value="KWA83946.1"/>
    <property type="molecule type" value="Genomic_DNA"/>
</dbReference>
<dbReference type="Proteomes" id="UP000060630">
    <property type="component" value="Unassembled WGS sequence"/>
</dbReference>
<evidence type="ECO:0000313" key="2">
    <source>
        <dbReference type="Proteomes" id="UP000060630"/>
    </source>
</evidence>
<accession>A0A106QBQ8</accession>
<organism evidence="1 2">
    <name type="scientific">Burkholderia ubonensis</name>
    <dbReference type="NCBI Taxonomy" id="101571"/>
    <lineage>
        <taxon>Bacteria</taxon>
        <taxon>Pseudomonadati</taxon>
        <taxon>Pseudomonadota</taxon>
        <taxon>Betaproteobacteria</taxon>
        <taxon>Burkholderiales</taxon>
        <taxon>Burkholderiaceae</taxon>
        <taxon>Burkholderia</taxon>
        <taxon>Burkholderia cepacia complex</taxon>
    </lineage>
</organism>
<evidence type="ECO:0000313" key="1">
    <source>
        <dbReference type="EMBL" id="KWA83946.1"/>
    </source>
</evidence>